<organism evidence="3 4">
    <name type="scientific">Pseudocercospora fijiensis (strain CIRAD86)</name>
    <name type="common">Black leaf streak disease fungus</name>
    <name type="synonym">Mycosphaerella fijiensis</name>
    <dbReference type="NCBI Taxonomy" id="383855"/>
    <lineage>
        <taxon>Eukaryota</taxon>
        <taxon>Fungi</taxon>
        <taxon>Dikarya</taxon>
        <taxon>Ascomycota</taxon>
        <taxon>Pezizomycotina</taxon>
        <taxon>Dothideomycetes</taxon>
        <taxon>Dothideomycetidae</taxon>
        <taxon>Mycosphaerellales</taxon>
        <taxon>Mycosphaerellaceae</taxon>
        <taxon>Pseudocercospora</taxon>
    </lineage>
</organism>
<feature type="region of interest" description="Disordered" evidence="1">
    <location>
        <begin position="102"/>
        <end position="161"/>
    </location>
</feature>
<dbReference type="Proteomes" id="UP000016932">
    <property type="component" value="Unassembled WGS sequence"/>
</dbReference>
<keyword evidence="2" id="KW-1133">Transmembrane helix</keyword>
<feature type="region of interest" description="Disordered" evidence="1">
    <location>
        <begin position="1"/>
        <end position="90"/>
    </location>
</feature>
<sequence>MPRKYTSSSSSSIPPAPASAASESSSVSRMTSATSRSNVGRSRHASRTLIQRDRGQDDAQVRARGGIGMDAVDEGQPTQAHSSSTDLRPHGVVVGESVGVVGNEDGAHAAPPAPPSPPPPPRKSSHPRPPTQLQPQLQPQASIPPSSSRHIDSPRHSQPRPRTRITLAAWLLLATIFFPIAYLISPFALAATADIVEWRQQSRAPRFPPSSHSDIVSSSLNHLRSKTRSSRTYYNNLHFSKRILCNTDYLNCAIQPNPREQPFFADVERRRTDTTSGAACPILLCKGETILPCHAAISDYLHRTTHVTEPIAVLWAQYNANLTRYISTTERTMMELRHVVAAQPWWPIGRAQQLYESIAVSMHDLARHPDHDHHDQKDEIIPLTLLRSTSPAWSIFRHFRRTLASLELYNDLQINLWQDLIKRLHRDIGSTKWAREIRRQLTSSAAPCMAVVEDVPVCGRSDFPREWFDRWVAKNVAQACKSVSDDTISGEVVGMVECALARLMRGVGLGKQEGERWDYDDEDYDDEEDMEWWKTMLSCSSMMMMMKMRNGGKPCILGPRLSSWLPQAVSHSMSTTILKASMVPITTILMTTILMTTILMTTILITTILITTILITTILITTILLITILITTTLIVPSSAISTKFHFERSVVLLDSYCRTWTRSKKKLLARLTCDSARPTEDGCDQEEDMRYVHYFPSSPVVSTYIPNQRALLGLSIEKWHEWSL</sequence>
<proteinExistence type="predicted"/>
<reference evidence="3 4" key="1">
    <citation type="journal article" date="2012" name="PLoS Pathog.">
        <title>Diverse lifestyles and strategies of plant pathogenesis encoded in the genomes of eighteen Dothideomycetes fungi.</title>
        <authorList>
            <person name="Ohm R.A."/>
            <person name="Feau N."/>
            <person name="Henrissat B."/>
            <person name="Schoch C.L."/>
            <person name="Horwitz B.A."/>
            <person name="Barry K.W."/>
            <person name="Condon B.J."/>
            <person name="Copeland A.C."/>
            <person name="Dhillon B."/>
            <person name="Glaser F."/>
            <person name="Hesse C.N."/>
            <person name="Kosti I."/>
            <person name="LaButti K."/>
            <person name="Lindquist E.A."/>
            <person name="Lucas S."/>
            <person name="Salamov A.A."/>
            <person name="Bradshaw R.E."/>
            <person name="Ciuffetti L."/>
            <person name="Hamelin R.C."/>
            <person name="Kema G.H.J."/>
            <person name="Lawrence C."/>
            <person name="Scott J.A."/>
            <person name="Spatafora J.W."/>
            <person name="Turgeon B.G."/>
            <person name="de Wit P.J.G.M."/>
            <person name="Zhong S."/>
            <person name="Goodwin S.B."/>
            <person name="Grigoriev I.V."/>
        </authorList>
    </citation>
    <scope>NUCLEOTIDE SEQUENCE [LARGE SCALE GENOMIC DNA]</scope>
    <source>
        <strain evidence="3 4">CIRAD86</strain>
    </source>
</reference>
<feature type="compositionally biased region" description="Basic and acidic residues" evidence="1">
    <location>
        <begin position="50"/>
        <end position="61"/>
    </location>
</feature>
<dbReference type="VEuPathDB" id="FungiDB:MYCFIDRAFT_180757"/>
<dbReference type="KEGG" id="pfj:MYCFIDRAFT_180757"/>
<keyword evidence="4" id="KW-1185">Reference proteome</keyword>
<dbReference type="AlphaFoldDB" id="M2YG44"/>
<protein>
    <submittedName>
        <fullName evidence="3">Uncharacterized protein</fullName>
    </submittedName>
</protein>
<feature type="transmembrane region" description="Helical" evidence="2">
    <location>
        <begin position="582"/>
        <end position="606"/>
    </location>
</feature>
<accession>M2YG44</accession>
<dbReference type="GeneID" id="19334511"/>
<feature type="compositionally biased region" description="Low complexity" evidence="1">
    <location>
        <begin position="133"/>
        <end position="148"/>
    </location>
</feature>
<keyword evidence="2" id="KW-0812">Transmembrane</keyword>
<dbReference type="HOGENOM" id="CLU_381778_0_0_1"/>
<evidence type="ECO:0000256" key="1">
    <source>
        <dbReference type="SAM" id="MobiDB-lite"/>
    </source>
</evidence>
<feature type="transmembrane region" description="Helical" evidence="2">
    <location>
        <begin position="613"/>
        <end position="636"/>
    </location>
</feature>
<keyword evidence="2" id="KW-0472">Membrane</keyword>
<feature type="transmembrane region" description="Helical" evidence="2">
    <location>
        <begin position="165"/>
        <end position="184"/>
    </location>
</feature>
<feature type="compositionally biased region" description="Polar residues" evidence="1">
    <location>
        <begin position="76"/>
        <end position="86"/>
    </location>
</feature>
<dbReference type="RefSeq" id="XP_007932683.1">
    <property type="nucleotide sequence ID" value="XM_007934492.1"/>
</dbReference>
<dbReference type="EMBL" id="KB446576">
    <property type="protein sequence ID" value="EME76770.1"/>
    <property type="molecule type" value="Genomic_DNA"/>
</dbReference>
<evidence type="ECO:0000256" key="2">
    <source>
        <dbReference type="SAM" id="Phobius"/>
    </source>
</evidence>
<evidence type="ECO:0000313" key="4">
    <source>
        <dbReference type="Proteomes" id="UP000016932"/>
    </source>
</evidence>
<feature type="compositionally biased region" description="Pro residues" evidence="1">
    <location>
        <begin position="111"/>
        <end position="132"/>
    </location>
</feature>
<feature type="compositionally biased region" description="Low complexity" evidence="1">
    <location>
        <begin position="1"/>
        <end position="37"/>
    </location>
</feature>
<gene>
    <name evidence="3" type="ORF">MYCFIDRAFT_180757</name>
</gene>
<name>M2YG44_PSEFD</name>
<evidence type="ECO:0000313" key="3">
    <source>
        <dbReference type="EMBL" id="EME76770.1"/>
    </source>
</evidence>